<evidence type="ECO:0000313" key="2">
    <source>
        <dbReference type="Proteomes" id="UP000499080"/>
    </source>
</evidence>
<dbReference type="Proteomes" id="UP000499080">
    <property type="component" value="Unassembled WGS sequence"/>
</dbReference>
<comment type="caution">
    <text evidence="1">The sequence shown here is derived from an EMBL/GenBank/DDBJ whole genome shotgun (WGS) entry which is preliminary data.</text>
</comment>
<protein>
    <submittedName>
        <fullName evidence="1">Uncharacterized protein</fullName>
    </submittedName>
</protein>
<dbReference type="AlphaFoldDB" id="A0A4Y2MDZ5"/>
<accession>A0A4Y2MDZ5</accession>
<sequence length="147" mass="17217">MIINSPYTKISKNYHRREKQQHRFKWLPQRRLFEKGFVVPVLARIYQPNQEETDVDDVRIVGGIWASYLKCYTKALDLSCYEIAFQTYEFTRYSQLSLISLAYAMSHPLLIMVPASITNEGTKTAKSIVMILPYEIPTSDKELKFEI</sequence>
<evidence type="ECO:0000313" key="1">
    <source>
        <dbReference type="EMBL" id="GBN25348.1"/>
    </source>
</evidence>
<reference evidence="1 2" key="1">
    <citation type="journal article" date="2019" name="Sci. Rep.">
        <title>Orb-weaving spider Araneus ventricosus genome elucidates the spidroin gene catalogue.</title>
        <authorList>
            <person name="Kono N."/>
            <person name="Nakamura H."/>
            <person name="Ohtoshi R."/>
            <person name="Moran D.A.P."/>
            <person name="Shinohara A."/>
            <person name="Yoshida Y."/>
            <person name="Fujiwara M."/>
            <person name="Mori M."/>
            <person name="Tomita M."/>
            <person name="Arakawa K."/>
        </authorList>
    </citation>
    <scope>NUCLEOTIDE SEQUENCE [LARGE SCALE GENOMIC DNA]</scope>
</reference>
<organism evidence="1 2">
    <name type="scientific">Araneus ventricosus</name>
    <name type="common">Orbweaver spider</name>
    <name type="synonym">Epeira ventricosa</name>
    <dbReference type="NCBI Taxonomy" id="182803"/>
    <lineage>
        <taxon>Eukaryota</taxon>
        <taxon>Metazoa</taxon>
        <taxon>Ecdysozoa</taxon>
        <taxon>Arthropoda</taxon>
        <taxon>Chelicerata</taxon>
        <taxon>Arachnida</taxon>
        <taxon>Araneae</taxon>
        <taxon>Araneomorphae</taxon>
        <taxon>Entelegynae</taxon>
        <taxon>Araneoidea</taxon>
        <taxon>Araneidae</taxon>
        <taxon>Araneus</taxon>
    </lineage>
</organism>
<name>A0A4Y2MDZ5_ARAVE</name>
<gene>
    <name evidence="1" type="ORF">AVEN_81907_1</name>
</gene>
<proteinExistence type="predicted"/>
<dbReference type="EMBL" id="BGPR01007231">
    <property type="protein sequence ID" value="GBN25348.1"/>
    <property type="molecule type" value="Genomic_DNA"/>
</dbReference>
<keyword evidence="2" id="KW-1185">Reference proteome</keyword>